<sequence length="64" mass="7129">MALFVSLASTRVRTLCPHRLPANYWHGAAPDAFMEHLAMLESADDPADTTTWLEHVTDAEYGAR</sequence>
<keyword evidence="2" id="KW-1185">Reference proteome</keyword>
<reference evidence="1 2" key="1">
    <citation type="submission" date="2018-03" db="EMBL/GenBank/DDBJ databases">
        <title>Comparative analysis of microorganisms from saline springs in Andes Mountain Range, Colombia.</title>
        <authorList>
            <person name="Rubin E."/>
        </authorList>
    </citation>
    <scope>NUCLEOTIDE SEQUENCE [LARGE SCALE GENOMIC DNA]</scope>
    <source>
        <strain evidence="1 2">CG 23</strain>
    </source>
</reference>
<dbReference type="InterPro" id="IPR014710">
    <property type="entry name" value="RmlC-like_jellyroll"/>
</dbReference>
<organism evidence="1 2">
    <name type="scientific">Isoptericola halotolerans</name>
    <dbReference type="NCBI Taxonomy" id="300560"/>
    <lineage>
        <taxon>Bacteria</taxon>
        <taxon>Bacillati</taxon>
        <taxon>Actinomycetota</taxon>
        <taxon>Actinomycetes</taxon>
        <taxon>Micrococcales</taxon>
        <taxon>Promicromonosporaceae</taxon>
        <taxon>Isoptericola</taxon>
    </lineage>
</organism>
<evidence type="ECO:0000313" key="2">
    <source>
        <dbReference type="Proteomes" id="UP000239895"/>
    </source>
</evidence>
<protein>
    <submittedName>
        <fullName evidence="1">Uncharacterized protein</fullName>
    </submittedName>
</protein>
<accession>A0ABX5EDT2</accession>
<comment type="caution">
    <text evidence="1">The sequence shown here is derived from an EMBL/GenBank/DDBJ whole genome shotgun (WGS) entry which is preliminary data.</text>
</comment>
<gene>
    <name evidence="1" type="ORF">BCL65_11553</name>
</gene>
<dbReference type="Proteomes" id="UP000239895">
    <property type="component" value="Unassembled WGS sequence"/>
</dbReference>
<evidence type="ECO:0000313" key="1">
    <source>
        <dbReference type="EMBL" id="PRZ03185.1"/>
    </source>
</evidence>
<proteinExistence type="predicted"/>
<name>A0ABX5EDT2_9MICO</name>
<dbReference type="EMBL" id="PVTX01000015">
    <property type="protein sequence ID" value="PRZ03185.1"/>
    <property type="molecule type" value="Genomic_DNA"/>
</dbReference>
<dbReference type="Gene3D" id="2.60.120.10">
    <property type="entry name" value="Jelly Rolls"/>
    <property type="match status" value="1"/>
</dbReference>